<accession>A0A9D4GKW4</accession>
<dbReference type="InterPro" id="IPR018497">
    <property type="entry name" value="Peptidase_M13_C"/>
</dbReference>
<evidence type="ECO:0000313" key="10">
    <source>
        <dbReference type="EMBL" id="KAH3817316.1"/>
    </source>
</evidence>
<dbReference type="Pfam" id="PF05649">
    <property type="entry name" value="Peptidase_M13_N"/>
    <property type="match status" value="1"/>
</dbReference>
<dbReference type="GO" id="GO:0005886">
    <property type="term" value="C:plasma membrane"/>
    <property type="evidence" value="ECO:0007669"/>
    <property type="project" value="TreeGrafter"/>
</dbReference>
<keyword evidence="7" id="KW-0812">Transmembrane</keyword>
<reference evidence="10" key="2">
    <citation type="submission" date="2020-11" db="EMBL/GenBank/DDBJ databases">
        <authorList>
            <person name="McCartney M.A."/>
            <person name="Auch B."/>
            <person name="Kono T."/>
            <person name="Mallez S."/>
            <person name="Becker A."/>
            <person name="Gohl D.M."/>
            <person name="Silverstein K.A.T."/>
            <person name="Koren S."/>
            <person name="Bechman K.B."/>
            <person name="Herman A."/>
            <person name="Abrahante J.E."/>
            <person name="Garbe J."/>
        </authorList>
    </citation>
    <scope>NUCLEOTIDE SEQUENCE</scope>
    <source>
        <strain evidence="10">Duluth1</strain>
        <tissue evidence="10">Whole animal</tissue>
    </source>
</reference>
<name>A0A9D4GKW4_DREPO</name>
<dbReference type="PROSITE" id="PS51885">
    <property type="entry name" value="NEPRILYSIN"/>
    <property type="match status" value="1"/>
</dbReference>
<evidence type="ECO:0000256" key="4">
    <source>
        <dbReference type="ARBA" id="ARBA00022801"/>
    </source>
</evidence>
<organism evidence="10 11">
    <name type="scientific">Dreissena polymorpha</name>
    <name type="common">Zebra mussel</name>
    <name type="synonym">Mytilus polymorpha</name>
    <dbReference type="NCBI Taxonomy" id="45954"/>
    <lineage>
        <taxon>Eukaryota</taxon>
        <taxon>Metazoa</taxon>
        <taxon>Spiralia</taxon>
        <taxon>Lophotrochozoa</taxon>
        <taxon>Mollusca</taxon>
        <taxon>Bivalvia</taxon>
        <taxon>Autobranchia</taxon>
        <taxon>Heteroconchia</taxon>
        <taxon>Euheterodonta</taxon>
        <taxon>Imparidentia</taxon>
        <taxon>Neoheterodontei</taxon>
        <taxon>Myida</taxon>
        <taxon>Dreissenoidea</taxon>
        <taxon>Dreissenidae</taxon>
        <taxon>Dreissena</taxon>
    </lineage>
</organism>
<dbReference type="Gene3D" id="1.10.1380.10">
    <property type="entry name" value="Neutral endopeptidase , domain2"/>
    <property type="match status" value="1"/>
</dbReference>
<keyword evidence="3" id="KW-0479">Metal-binding</keyword>
<proteinExistence type="predicted"/>
<evidence type="ECO:0000256" key="5">
    <source>
        <dbReference type="ARBA" id="ARBA00022833"/>
    </source>
</evidence>
<dbReference type="PANTHER" id="PTHR11733">
    <property type="entry name" value="ZINC METALLOPROTEASE FAMILY M13 NEPRILYSIN-RELATED"/>
    <property type="match status" value="1"/>
</dbReference>
<feature type="domain" description="Peptidase M13 N-terminal" evidence="9">
    <location>
        <begin position="100"/>
        <end position="492"/>
    </location>
</feature>
<keyword evidence="6" id="KW-0482">Metalloprotease</keyword>
<dbReference type="CDD" id="cd08662">
    <property type="entry name" value="M13"/>
    <property type="match status" value="1"/>
</dbReference>
<keyword evidence="7" id="KW-0472">Membrane</keyword>
<dbReference type="Pfam" id="PF01431">
    <property type="entry name" value="Peptidase_M13"/>
    <property type="match status" value="1"/>
</dbReference>
<protein>
    <recommendedName>
        <fullName evidence="12">Neprilysin</fullName>
    </recommendedName>
</protein>
<sequence length="761" mass="84999">MNGTSTDSLTKSQVKYRSGSSRVLVFLVVLFALTTVALAVVVAVTVLKVKDKETPVPVATQPPAPVESSTIIAEPEVCLTEGCVMAAARVRGAMDTKVNPCDDFFNFACGTWIQKHVIPEDKSSFGTFTQLRDDVDIIVKGVLDVADKHDDPEVVTKARKYYKACVDEKKIEDLGLTYIQSYMTALGGFPVLASKPGGNWVSAGFDWVNLLVRTRNGTNSLPLIDVGVTQDDKNPSKYILYVDQPDLGMPSRDYYLKERNSTDLMAYQTMLEEIAVALGADQRKASEAAKQVVDLEIDLANITVRKEDRRDPEKLYNKMTITDLASQFPGVAWQRLITGIFNHVGMTIGGNEPVIAIAPPFLSKFGKMLSRYTAETLANYVVWQRVVGKTAFLPQKFKEIRLKYSKVIYGTASVPARWQTCASTVTDAMPEVVGRLFVETAFKEDAKRDVLDLVDKLREAFKEMIDHLDWMSYITKQIAKEKANYIDPRIGYQDLVYKNNDLNNLYENVTVDENDPLKTLVSIGEASVIRKLLQLRKDYDKSEWHMSPATVNAYYAPNLNSITFPAAILQPPFYSKDQPAYLNYGGIGYVIGHEITHGFDDQGRKYDKEGNLKSWWTTDDGTKFVERAQCIIDQYNGFVVPGTGNMTINGINTLGENIADNGGIKESFNAYRKWVNNARGGKEEPKLPGLPYTPNQLYFLNAAQVWCGSMRDQAKVERIRTDPHSISEYRVYGASAPSGRNKSGEVVRVCDVKLLLQMCDI</sequence>
<evidence type="ECO:0000256" key="7">
    <source>
        <dbReference type="SAM" id="Phobius"/>
    </source>
</evidence>
<dbReference type="InterPro" id="IPR000718">
    <property type="entry name" value="Peptidase_M13"/>
</dbReference>
<comment type="caution">
    <text evidence="10">The sequence shown here is derived from an EMBL/GenBank/DDBJ whole genome shotgun (WGS) entry which is preliminary data.</text>
</comment>
<evidence type="ECO:0000256" key="1">
    <source>
        <dbReference type="ARBA" id="ARBA00001947"/>
    </source>
</evidence>
<dbReference type="PANTHER" id="PTHR11733:SF224">
    <property type="entry name" value="NEPRILYSIN-2"/>
    <property type="match status" value="1"/>
</dbReference>
<evidence type="ECO:0000256" key="2">
    <source>
        <dbReference type="ARBA" id="ARBA00022670"/>
    </source>
</evidence>
<dbReference type="PRINTS" id="PR00786">
    <property type="entry name" value="NEPRILYSIN"/>
</dbReference>
<evidence type="ECO:0000259" key="8">
    <source>
        <dbReference type="Pfam" id="PF01431"/>
    </source>
</evidence>
<gene>
    <name evidence="10" type="ORF">DPMN_118849</name>
</gene>
<keyword evidence="5" id="KW-0862">Zinc</keyword>
<dbReference type="GO" id="GO:0016485">
    <property type="term" value="P:protein processing"/>
    <property type="evidence" value="ECO:0007669"/>
    <property type="project" value="TreeGrafter"/>
</dbReference>
<dbReference type="Gene3D" id="3.40.390.10">
    <property type="entry name" value="Collagenase (Catalytic Domain)"/>
    <property type="match status" value="1"/>
</dbReference>
<dbReference type="Proteomes" id="UP000828390">
    <property type="component" value="Unassembled WGS sequence"/>
</dbReference>
<reference evidence="10" key="1">
    <citation type="journal article" date="2019" name="bioRxiv">
        <title>The Genome of the Zebra Mussel, Dreissena polymorpha: A Resource for Invasive Species Research.</title>
        <authorList>
            <person name="McCartney M.A."/>
            <person name="Auch B."/>
            <person name="Kono T."/>
            <person name="Mallez S."/>
            <person name="Zhang Y."/>
            <person name="Obille A."/>
            <person name="Becker A."/>
            <person name="Abrahante J.E."/>
            <person name="Garbe J."/>
            <person name="Badalamenti J.P."/>
            <person name="Herman A."/>
            <person name="Mangelson H."/>
            <person name="Liachko I."/>
            <person name="Sullivan S."/>
            <person name="Sone E.D."/>
            <person name="Koren S."/>
            <person name="Silverstein K.A.T."/>
            <person name="Beckman K.B."/>
            <person name="Gohl D.M."/>
        </authorList>
    </citation>
    <scope>NUCLEOTIDE SEQUENCE</scope>
    <source>
        <strain evidence="10">Duluth1</strain>
        <tissue evidence="10">Whole animal</tissue>
    </source>
</reference>
<dbReference type="InterPro" id="IPR024079">
    <property type="entry name" value="MetalloPept_cat_dom_sf"/>
</dbReference>
<dbReference type="InterPro" id="IPR008753">
    <property type="entry name" value="Peptidase_M13_N"/>
</dbReference>
<keyword evidence="4" id="KW-0378">Hydrolase</keyword>
<evidence type="ECO:0008006" key="12">
    <source>
        <dbReference type="Google" id="ProtNLM"/>
    </source>
</evidence>
<evidence type="ECO:0000313" key="11">
    <source>
        <dbReference type="Proteomes" id="UP000828390"/>
    </source>
</evidence>
<keyword evidence="7" id="KW-1133">Transmembrane helix</keyword>
<feature type="domain" description="Peptidase M13 C-terminal" evidence="8">
    <location>
        <begin position="552"/>
        <end position="734"/>
    </location>
</feature>
<keyword evidence="2" id="KW-0645">Protease</keyword>
<dbReference type="SUPFAM" id="SSF55486">
    <property type="entry name" value="Metalloproteases ('zincins'), catalytic domain"/>
    <property type="match status" value="1"/>
</dbReference>
<dbReference type="AlphaFoldDB" id="A0A9D4GKW4"/>
<comment type="cofactor">
    <cofactor evidence="1">
        <name>Zn(2+)</name>
        <dbReference type="ChEBI" id="CHEBI:29105"/>
    </cofactor>
</comment>
<dbReference type="GO" id="GO:0046872">
    <property type="term" value="F:metal ion binding"/>
    <property type="evidence" value="ECO:0007669"/>
    <property type="project" value="UniProtKB-KW"/>
</dbReference>
<evidence type="ECO:0000256" key="3">
    <source>
        <dbReference type="ARBA" id="ARBA00022723"/>
    </source>
</evidence>
<keyword evidence="11" id="KW-1185">Reference proteome</keyword>
<evidence type="ECO:0000256" key="6">
    <source>
        <dbReference type="ARBA" id="ARBA00023049"/>
    </source>
</evidence>
<dbReference type="InterPro" id="IPR042089">
    <property type="entry name" value="Peptidase_M13_dom_2"/>
</dbReference>
<dbReference type="EMBL" id="JAIWYP010000005">
    <property type="protein sequence ID" value="KAH3817316.1"/>
    <property type="molecule type" value="Genomic_DNA"/>
</dbReference>
<dbReference type="GO" id="GO:0004222">
    <property type="term" value="F:metalloendopeptidase activity"/>
    <property type="evidence" value="ECO:0007669"/>
    <property type="project" value="InterPro"/>
</dbReference>
<feature type="transmembrane region" description="Helical" evidence="7">
    <location>
        <begin position="23"/>
        <end position="47"/>
    </location>
</feature>
<evidence type="ECO:0000259" key="9">
    <source>
        <dbReference type="Pfam" id="PF05649"/>
    </source>
</evidence>